<dbReference type="InterPro" id="IPR050553">
    <property type="entry name" value="Thioredoxin_ResA/DsbE_sf"/>
</dbReference>
<dbReference type="Pfam" id="PF00578">
    <property type="entry name" value="AhpC-TSA"/>
    <property type="match status" value="1"/>
</dbReference>
<accession>A0A0F9C0E4</accession>
<feature type="non-terminal residue" evidence="2">
    <location>
        <position position="1"/>
    </location>
</feature>
<protein>
    <recommendedName>
        <fullName evidence="1">Thioredoxin domain-containing protein</fullName>
    </recommendedName>
</protein>
<dbReference type="InterPro" id="IPR036249">
    <property type="entry name" value="Thioredoxin-like_sf"/>
</dbReference>
<proteinExistence type="predicted"/>
<dbReference type="GO" id="GO:0016209">
    <property type="term" value="F:antioxidant activity"/>
    <property type="evidence" value="ECO:0007669"/>
    <property type="project" value="InterPro"/>
</dbReference>
<dbReference type="AlphaFoldDB" id="A0A0F9C0E4"/>
<dbReference type="InterPro" id="IPR013766">
    <property type="entry name" value="Thioredoxin_domain"/>
</dbReference>
<gene>
    <name evidence="2" type="ORF">LCGC14_2666760</name>
</gene>
<dbReference type="PANTHER" id="PTHR42852">
    <property type="entry name" value="THIOL:DISULFIDE INTERCHANGE PROTEIN DSBE"/>
    <property type="match status" value="1"/>
</dbReference>
<evidence type="ECO:0000313" key="2">
    <source>
        <dbReference type="EMBL" id="KKK96039.1"/>
    </source>
</evidence>
<comment type="caution">
    <text evidence="2">The sequence shown here is derived from an EMBL/GenBank/DDBJ whole genome shotgun (WGS) entry which is preliminary data.</text>
</comment>
<organism evidence="2">
    <name type="scientific">marine sediment metagenome</name>
    <dbReference type="NCBI Taxonomy" id="412755"/>
    <lineage>
        <taxon>unclassified sequences</taxon>
        <taxon>metagenomes</taxon>
        <taxon>ecological metagenomes</taxon>
    </lineage>
</organism>
<evidence type="ECO:0000259" key="1">
    <source>
        <dbReference type="PROSITE" id="PS51352"/>
    </source>
</evidence>
<name>A0A0F9C0E4_9ZZZZ</name>
<dbReference type="GO" id="GO:0016491">
    <property type="term" value="F:oxidoreductase activity"/>
    <property type="evidence" value="ECO:0007669"/>
    <property type="project" value="InterPro"/>
</dbReference>
<dbReference type="SUPFAM" id="SSF52833">
    <property type="entry name" value="Thioredoxin-like"/>
    <property type="match status" value="1"/>
</dbReference>
<feature type="domain" description="Thioredoxin" evidence="1">
    <location>
        <begin position="50"/>
        <end position="185"/>
    </location>
</feature>
<dbReference type="Gene3D" id="3.40.30.10">
    <property type="entry name" value="Glutaredoxin"/>
    <property type="match status" value="1"/>
</dbReference>
<dbReference type="PANTHER" id="PTHR42852:SF13">
    <property type="entry name" value="PROTEIN DIPZ"/>
    <property type="match status" value="1"/>
</dbReference>
<dbReference type="CDD" id="cd02966">
    <property type="entry name" value="TlpA_like_family"/>
    <property type="match status" value="1"/>
</dbReference>
<dbReference type="PROSITE" id="PS51352">
    <property type="entry name" value="THIOREDOXIN_2"/>
    <property type="match status" value="1"/>
</dbReference>
<sequence length="185" mass="21474">WQEFKEYYDTYNVEEPAWDSIVPRVRKKLVHVPWSDMQLAIKKFEQTYKSGEMAVAPDIKMKSWISQSIPNEELKNKVVLLDFWNIHCGPCIKSFPELQKLHDKYEKQGLVVITCAGGNKKETKKFLVKHKYSFPAGMAASQMYLDYAVRGNPSYFLIDRNGYLVWGPEHQLPTDAELASLLLIK</sequence>
<reference evidence="2" key="1">
    <citation type="journal article" date="2015" name="Nature">
        <title>Complex archaea that bridge the gap between prokaryotes and eukaryotes.</title>
        <authorList>
            <person name="Spang A."/>
            <person name="Saw J.H."/>
            <person name="Jorgensen S.L."/>
            <person name="Zaremba-Niedzwiedzka K."/>
            <person name="Martijn J."/>
            <person name="Lind A.E."/>
            <person name="van Eijk R."/>
            <person name="Schleper C."/>
            <person name="Guy L."/>
            <person name="Ettema T.J."/>
        </authorList>
    </citation>
    <scope>NUCLEOTIDE SEQUENCE</scope>
</reference>
<dbReference type="EMBL" id="LAZR01046651">
    <property type="protein sequence ID" value="KKK96039.1"/>
    <property type="molecule type" value="Genomic_DNA"/>
</dbReference>
<dbReference type="InterPro" id="IPR000866">
    <property type="entry name" value="AhpC/TSA"/>
</dbReference>